<dbReference type="InterPro" id="IPR010033">
    <property type="entry name" value="HAD_SF_ppase_IIIC"/>
</dbReference>
<dbReference type="GO" id="GO:0003993">
    <property type="term" value="F:acid phosphatase activity"/>
    <property type="evidence" value="ECO:0007669"/>
    <property type="project" value="TreeGrafter"/>
</dbReference>
<dbReference type="NCBIfam" id="TIGR01681">
    <property type="entry name" value="HAD-SF-IIIC"/>
    <property type="match status" value="1"/>
</dbReference>
<dbReference type="SFLD" id="SFLDG01129">
    <property type="entry name" value="C1.5:_HAD__Beta-PGM__Phosphata"/>
    <property type="match status" value="1"/>
</dbReference>
<reference evidence="1" key="2">
    <citation type="submission" date="2024-10" db="UniProtKB">
        <authorList>
            <consortium name="EnsemblProtists"/>
        </authorList>
    </citation>
    <scope>IDENTIFICATION</scope>
</reference>
<name>A0A0D3KNR5_EMIH1</name>
<dbReference type="OMA" id="GVWAWRK"/>
<dbReference type="PaxDb" id="2903-EOD37400"/>
<evidence type="ECO:0000313" key="2">
    <source>
        <dbReference type="Proteomes" id="UP000013827"/>
    </source>
</evidence>
<dbReference type="KEGG" id="ehx:EMIHUDRAFT_45392"/>
<keyword evidence="2" id="KW-1185">Reference proteome</keyword>
<dbReference type="InterPro" id="IPR023214">
    <property type="entry name" value="HAD_sf"/>
</dbReference>
<dbReference type="PANTHER" id="PTHR17901">
    <property type="entry name" value="MAGNESIUM-DEPENDENT PHOSPHATASE 1 MDP1"/>
    <property type="match status" value="1"/>
</dbReference>
<dbReference type="SFLD" id="SFLDG01131">
    <property type="entry name" value="C1.5.2:_MDP_Like"/>
    <property type="match status" value="1"/>
</dbReference>
<dbReference type="PANTHER" id="PTHR17901:SF14">
    <property type="entry name" value="MAGNESIUM-DEPENDENT PHOSPHATASE 1"/>
    <property type="match status" value="1"/>
</dbReference>
<protein>
    <recommendedName>
        <fullName evidence="3">Magnesium-dependent phosphatase-1</fullName>
    </recommendedName>
</protein>
<dbReference type="GeneID" id="17282670"/>
<dbReference type="AlphaFoldDB" id="A0A0D3KNR5"/>
<reference evidence="2" key="1">
    <citation type="journal article" date="2013" name="Nature">
        <title>Pan genome of the phytoplankton Emiliania underpins its global distribution.</title>
        <authorList>
            <person name="Read B.A."/>
            <person name="Kegel J."/>
            <person name="Klute M.J."/>
            <person name="Kuo A."/>
            <person name="Lefebvre S.C."/>
            <person name="Maumus F."/>
            <person name="Mayer C."/>
            <person name="Miller J."/>
            <person name="Monier A."/>
            <person name="Salamov A."/>
            <person name="Young J."/>
            <person name="Aguilar M."/>
            <person name="Claverie J.M."/>
            <person name="Frickenhaus S."/>
            <person name="Gonzalez K."/>
            <person name="Herman E.K."/>
            <person name="Lin Y.C."/>
            <person name="Napier J."/>
            <person name="Ogata H."/>
            <person name="Sarno A.F."/>
            <person name="Shmutz J."/>
            <person name="Schroeder D."/>
            <person name="de Vargas C."/>
            <person name="Verret F."/>
            <person name="von Dassow P."/>
            <person name="Valentin K."/>
            <person name="Van de Peer Y."/>
            <person name="Wheeler G."/>
            <person name="Dacks J.B."/>
            <person name="Delwiche C.F."/>
            <person name="Dyhrman S.T."/>
            <person name="Glockner G."/>
            <person name="John U."/>
            <person name="Richards T."/>
            <person name="Worden A.Z."/>
            <person name="Zhang X."/>
            <person name="Grigoriev I.V."/>
            <person name="Allen A.E."/>
            <person name="Bidle K."/>
            <person name="Borodovsky M."/>
            <person name="Bowler C."/>
            <person name="Brownlee C."/>
            <person name="Cock J.M."/>
            <person name="Elias M."/>
            <person name="Gladyshev V.N."/>
            <person name="Groth M."/>
            <person name="Guda C."/>
            <person name="Hadaegh A."/>
            <person name="Iglesias-Rodriguez M.D."/>
            <person name="Jenkins J."/>
            <person name="Jones B.M."/>
            <person name="Lawson T."/>
            <person name="Leese F."/>
            <person name="Lindquist E."/>
            <person name="Lobanov A."/>
            <person name="Lomsadze A."/>
            <person name="Malik S.B."/>
            <person name="Marsh M.E."/>
            <person name="Mackinder L."/>
            <person name="Mock T."/>
            <person name="Mueller-Roeber B."/>
            <person name="Pagarete A."/>
            <person name="Parker M."/>
            <person name="Probert I."/>
            <person name="Quesneville H."/>
            <person name="Raines C."/>
            <person name="Rensing S.A."/>
            <person name="Riano-Pachon D.M."/>
            <person name="Richier S."/>
            <person name="Rokitta S."/>
            <person name="Shiraiwa Y."/>
            <person name="Soanes D.M."/>
            <person name="van der Giezen M."/>
            <person name="Wahlund T.M."/>
            <person name="Williams B."/>
            <person name="Wilson W."/>
            <person name="Wolfe G."/>
            <person name="Wurch L.L."/>
        </authorList>
    </citation>
    <scope>NUCLEOTIDE SEQUENCE</scope>
</reference>
<dbReference type="InterPro" id="IPR036412">
    <property type="entry name" value="HAD-like_sf"/>
</dbReference>
<dbReference type="Pfam" id="PF12689">
    <property type="entry name" value="Acid_PPase"/>
    <property type="match status" value="1"/>
</dbReference>
<sequence length="158" mass="17340">ARLPAGAALPKLIVFDLDNTLWTPELYQVARRVKAAPVAGRDVKLFPAAAAALHEIDTCDRWEGTQIAVASRTNQGDWARTLLDAFEVPGDPSRRLSDLVAYQEIYTGNKRAHFESLRRRSGLPFGSMLFFDDARGGRFGNCEPVARMGVLSAHCPNG</sequence>
<dbReference type="RefSeq" id="XP_005789829.1">
    <property type="nucleotide sequence ID" value="XM_005789772.1"/>
</dbReference>
<dbReference type="SFLD" id="SFLDS00003">
    <property type="entry name" value="Haloacid_Dehalogenase"/>
    <property type="match status" value="1"/>
</dbReference>
<evidence type="ECO:0000313" key="1">
    <source>
        <dbReference type="EnsemblProtists" id="EOD37400"/>
    </source>
</evidence>
<dbReference type="HOGENOM" id="CLU_071162_1_0_1"/>
<dbReference type="SUPFAM" id="SSF56784">
    <property type="entry name" value="HAD-like"/>
    <property type="match status" value="1"/>
</dbReference>
<evidence type="ECO:0008006" key="3">
    <source>
        <dbReference type="Google" id="ProtNLM"/>
    </source>
</evidence>
<dbReference type="InterPro" id="IPR010036">
    <property type="entry name" value="MDP_1_eu_arc"/>
</dbReference>
<dbReference type="EnsemblProtists" id="EOD37400">
    <property type="protein sequence ID" value="EOD37400"/>
    <property type="gene ID" value="EMIHUDRAFT_45392"/>
</dbReference>
<dbReference type="STRING" id="2903.R1FED3"/>
<proteinExistence type="predicted"/>
<dbReference type="Gene3D" id="3.40.50.1000">
    <property type="entry name" value="HAD superfamily/HAD-like"/>
    <property type="match status" value="1"/>
</dbReference>
<dbReference type="Proteomes" id="UP000013827">
    <property type="component" value="Unassembled WGS sequence"/>
</dbReference>
<organism evidence="1 2">
    <name type="scientific">Emiliania huxleyi (strain CCMP1516)</name>
    <dbReference type="NCBI Taxonomy" id="280463"/>
    <lineage>
        <taxon>Eukaryota</taxon>
        <taxon>Haptista</taxon>
        <taxon>Haptophyta</taxon>
        <taxon>Prymnesiophyceae</taxon>
        <taxon>Isochrysidales</taxon>
        <taxon>Noelaerhabdaceae</taxon>
        <taxon>Emiliania</taxon>
    </lineage>
</organism>
<accession>A0A0D3KNR5</accession>
<dbReference type="eggNOG" id="KOG4549">
    <property type="taxonomic scope" value="Eukaryota"/>
</dbReference>